<evidence type="ECO:0000313" key="3">
    <source>
        <dbReference type="Proteomes" id="UP000462055"/>
    </source>
</evidence>
<dbReference type="SUPFAM" id="SSF52266">
    <property type="entry name" value="SGNH hydrolase"/>
    <property type="match status" value="1"/>
</dbReference>
<dbReference type="RefSeq" id="WP_151596769.1">
    <property type="nucleotide sequence ID" value="NZ_WBMS02000025.1"/>
</dbReference>
<evidence type="ECO:0000313" key="2">
    <source>
        <dbReference type="EMBL" id="MWA04253.1"/>
    </source>
</evidence>
<protein>
    <recommendedName>
        <fullName evidence="1">SGNH hydrolase-type esterase domain-containing protein</fullName>
    </recommendedName>
</protein>
<dbReference type="InterPro" id="IPR036514">
    <property type="entry name" value="SGNH_hydro_sf"/>
</dbReference>
<dbReference type="EMBL" id="WBMS02000025">
    <property type="protein sequence ID" value="MWA04253.1"/>
    <property type="molecule type" value="Genomic_DNA"/>
</dbReference>
<evidence type="ECO:0000259" key="1">
    <source>
        <dbReference type="Pfam" id="PF13472"/>
    </source>
</evidence>
<gene>
    <name evidence="2" type="ORF">F8568_028530</name>
</gene>
<dbReference type="AlphaFoldDB" id="A0A6I4MEZ1"/>
<dbReference type="Pfam" id="PF13472">
    <property type="entry name" value="Lipase_GDSL_2"/>
    <property type="match status" value="1"/>
</dbReference>
<sequence length="207" mass="21734">MAGPPAAGAALVVLGDSVAEGRDDPAPAGGWLGWAGRLARRLGVAPGDLLNVSDAGATIEDVVRDQLPAVRAARPRLAVLGCGMNDALTGFEPAAAGARLDEVHRWARDAGTGLLAIPVPRPPLLERSPISQFRKKRVLQRIAVFNAELERAARDFGMAFPARETVTRIADPAMWSGDGIHLSPAGHDYVAEVMAELAAELLGERAN</sequence>
<feature type="domain" description="SGNH hydrolase-type esterase" evidence="1">
    <location>
        <begin position="13"/>
        <end position="188"/>
    </location>
</feature>
<dbReference type="InterPro" id="IPR013830">
    <property type="entry name" value="SGNH_hydro"/>
</dbReference>
<accession>A0A6I4MEZ1</accession>
<dbReference type="PANTHER" id="PTHR43784">
    <property type="entry name" value="GDSL-LIKE LIPASE/ACYLHYDROLASE, PUTATIVE (AFU_ORTHOLOGUE AFUA_2G00820)-RELATED"/>
    <property type="match status" value="1"/>
</dbReference>
<keyword evidence="3" id="KW-1185">Reference proteome</keyword>
<name>A0A6I4MEZ1_9ACTN</name>
<organism evidence="2 3">
    <name type="scientific">Actinomadura physcomitrii</name>
    <dbReference type="NCBI Taxonomy" id="2650748"/>
    <lineage>
        <taxon>Bacteria</taxon>
        <taxon>Bacillati</taxon>
        <taxon>Actinomycetota</taxon>
        <taxon>Actinomycetes</taxon>
        <taxon>Streptosporangiales</taxon>
        <taxon>Thermomonosporaceae</taxon>
        <taxon>Actinomadura</taxon>
    </lineage>
</organism>
<dbReference type="InterPro" id="IPR053140">
    <property type="entry name" value="GDSL_Rv0518-like"/>
</dbReference>
<reference evidence="2" key="1">
    <citation type="submission" date="2019-12" db="EMBL/GenBank/DDBJ databases">
        <title>Actinomadura physcomitrii sp. nov., a novel actinomycete isolated from moss [Physcomitrium sphaericum (Ludw) Fuernr].</title>
        <authorList>
            <person name="Zhuang X."/>
        </authorList>
    </citation>
    <scope>NUCLEOTIDE SEQUENCE [LARGE SCALE GENOMIC DNA]</scope>
    <source>
        <strain evidence="2">LD22</strain>
    </source>
</reference>
<comment type="caution">
    <text evidence="2">The sequence shown here is derived from an EMBL/GenBank/DDBJ whole genome shotgun (WGS) entry which is preliminary data.</text>
</comment>
<dbReference type="CDD" id="cd01832">
    <property type="entry name" value="SGNH_hydrolase_like_1"/>
    <property type="match status" value="1"/>
</dbReference>
<dbReference type="Gene3D" id="3.40.50.1110">
    <property type="entry name" value="SGNH hydrolase"/>
    <property type="match status" value="1"/>
</dbReference>
<dbReference type="PANTHER" id="PTHR43784:SF2">
    <property type="entry name" value="GDSL-LIKE LIPASE_ACYLHYDROLASE, PUTATIVE (AFU_ORTHOLOGUE AFUA_2G00820)-RELATED"/>
    <property type="match status" value="1"/>
</dbReference>
<dbReference type="Proteomes" id="UP000462055">
    <property type="component" value="Unassembled WGS sequence"/>
</dbReference>
<proteinExistence type="predicted"/>